<evidence type="ECO:0000256" key="1">
    <source>
        <dbReference type="SAM" id="MobiDB-lite"/>
    </source>
</evidence>
<sequence length="652" mass="74718">MASEQEKAVESSGREEQEKTSHDPVLPEDVERGTKIRKEVVIESLYESAFSGHWTKESIKFFKEIPRKERVNDFKLKQLVALNIAAMVSKWDFILDMLRRMSMADRNKVLTDLTPDDVRWIRCEVNVYLERKTGKDYSEHHKCLDGSPHSLMLAAATLGLFDLTDELAFYIHIRNPAHAGPVLGQIVDAGFYDVAYLLCQRYPKLSLARITPWDDWADEVSDEISIQTYSGPRWTMLHLLAERSEAFRSCRYEGGGLAIKFIAWIHNSYGFVMRDSREVKNSNWKAKLLLFLRPIMAKVCPQIVSGFEQEERCLSAEMLLKIMKREIRQVERYSPGMYRDELSWVIKTAAQHGIFEIVNMCLKIFPSLVWDKDGSRHILHDAIKYRHEKVFNLIRDRLLEDRLQVNSFWRGFEDIMILAASPPLPQTLEHIAGSALKMQKELQWFAEVENVAFFINHGEANKTKGNARLLFVENRQKLVKEGEKWMKSAATSCTVVAALVVTVVYQAAFQIPGGTGTDEKKVGIANLLNQHDKHLLFSIFSLSDVISLFFSSTSLLLFLSILTSRFSADDFRYILPNRLILGLTALFIALAAMVTSFTATILIVLGPKMKLLKYLALCGVALPVTLFVLLQLPLFFALVRSTYFRRRPKRKF</sequence>
<dbReference type="PANTHER" id="PTHR24177">
    <property type="entry name" value="CASKIN"/>
    <property type="match status" value="1"/>
</dbReference>
<dbReference type="EnsemblPlants" id="Kaladp0059s0269.1.v1.1">
    <property type="protein sequence ID" value="Kaladp0059s0269.1.v1.1"/>
    <property type="gene ID" value="Kaladp0059s0269.v1.1"/>
</dbReference>
<dbReference type="Proteomes" id="UP000594263">
    <property type="component" value="Unplaced"/>
</dbReference>
<dbReference type="PANTHER" id="PTHR24177:SF292">
    <property type="entry name" value="ANKYRIN REPEAT FAMILY PROTEIN-RELATED"/>
    <property type="match status" value="1"/>
</dbReference>
<feature type="compositionally biased region" description="Basic and acidic residues" evidence="1">
    <location>
        <begin position="1"/>
        <end position="22"/>
    </location>
</feature>
<keyword evidence="2" id="KW-0812">Transmembrane</keyword>
<dbReference type="Gramene" id="Kaladp0059s0269.1.v1.1">
    <property type="protein sequence ID" value="Kaladp0059s0269.1.v1.1"/>
    <property type="gene ID" value="Kaladp0059s0269.v1.1"/>
</dbReference>
<feature type="region of interest" description="Disordered" evidence="1">
    <location>
        <begin position="1"/>
        <end position="29"/>
    </location>
</feature>
<feature type="domain" description="PGG" evidence="3">
    <location>
        <begin position="483"/>
        <end position="603"/>
    </location>
</feature>
<dbReference type="AlphaFoldDB" id="A0A7N0UB62"/>
<feature type="transmembrane region" description="Helical" evidence="2">
    <location>
        <begin position="579"/>
        <end position="605"/>
    </location>
</feature>
<name>A0A7N0UB62_KALFE</name>
<protein>
    <recommendedName>
        <fullName evidence="3">PGG domain-containing protein</fullName>
    </recommendedName>
</protein>
<proteinExistence type="predicted"/>
<dbReference type="GO" id="GO:0016020">
    <property type="term" value="C:membrane"/>
    <property type="evidence" value="ECO:0007669"/>
    <property type="project" value="TreeGrafter"/>
</dbReference>
<feature type="transmembrane region" description="Helical" evidence="2">
    <location>
        <begin position="611"/>
        <end position="639"/>
    </location>
</feature>
<dbReference type="InterPro" id="IPR026961">
    <property type="entry name" value="PGG_dom"/>
</dbReference>
<reference evidence="4" key="1">
    <citation type="submission" date="2021-01" db="UniProtKB">
        <authorList>
            <consortium name="EnsemblPlants"/>
        </authorList>
    </citation>
    <scope>IDENTIFICATION</scope>
</reference>
<evidence type="ECO:0000259" key="3">
    <source>
        <dbReference type="Pfam" id="PF13962"/>
    </source>
</evidence>
<feature type="transmembrane region" description="Helical" evidence="2">
    <location>
        <begin position="535"/>
        <end position="559"/>
    </location>
</feature>
<evidence type="ECO:0000256" key="2">
    <source>
        <dbReference type="SAM" id="Phobius"/>
    </source>
</evidence>
<evidence type="ECO:0000313" key="5">
    <source>
        <dbReference type="Proteomes" id="UP000594263"/>
    </source>
</evidence>
<dbReference type="Pfam" id="PF13962">
    <property type="entry name" value="PGG"/>
    <property type="match status" value="1"/>
</dbReference>
<organism evidence="4 5">
    <name type="scientific">Kalanchoe fedtschenkoi</name>
    <name type="common">Lavender scallops</name>
    <name type="synonym">South American air plant</name>
    <dbReference type="NCBI Taxonomy" id="63787"/>
    <lineage>
        <taxon>Eukaryota</taxon>
        <taxon>Viridiplantae</taxon>
        <taxon>Streptophyta</taxon>
        <taxon>Embryophyta</taxon>
        <taxon>Tracheophyta</taxon>
        <taxon>Spermatophyta</taxon>
        <taxon>Magnoliopsida</taxon>
        <taxon>eudicotyledons</taxon>
        <taxon>Gunneridae</taxon>
        <taxon>Pentapetalae</taxon>
        <taxon>Saxifragales</taxon>
        <taxon>Crassulaceae</taxon>
        <taxon>Kalanchoe</taxon>
    </lineage>
</organism>
<keyword evidence="5" id="KW-1185">Reference proteome</keyword>
<keyword evidence="2" id="KW-1133">Transmembrane helix</keyword>
<keyword evidence="2" id="KW-0472">Membrane</keyword>
<accession>A0A7N0UB62</accession>
<evidence type="ECO:0000313" key="4">
    <source>
        <dbReference type="EnsemblPlants" id="Kaladp0059s0269.1.v1.1"/>
    </source>
</evidence>